<evidence type="ECO:0000256" key="1">
    <source>
        <dbReference type="SAM" id="Phobius"/>
    </source>
</evidence>
<name>A0A820IQM5_9BILA</name>
<evidence type="ECO:0000313" key="5">
    <source>
        <dbReference type="EMBL" id="CAF3745666.1"/>
    </source>
</evidence>
<dbReference type="EMBL" id="CAJOBO010000927">
    <property type="protein sequence ID" value="CAF4312655.1"/>
    <property type="molecule type" value="Genomic_DNA"/>
</dbReference>
<dbReference type="Proteomes" id="UP000663825">
    <property type="component" value="Unassembled WGS sequence"/>
</dbReference>
<evidence type="ECO:0000313" key="8">
    <source>
        <dbReference type="EMBL" id="CAF4554159.1"/>
    </source>
</evidence>
<evidence type="ECO:0008006" key="12">
    <source>
        <dbReference type="Google" id="ProtNLM"/>
    </source>
</evidence>
<dbReference type="EMBL" id="CAJOBR010001185">
    <property type="protein sequence ID" value="CAF4585799.1"/>
    <property type="molecule type" value="Genomic_DNA"/>
</dbReference>
<dbReference type="Proteomes" id="UP000663848">
    <property type="component" value="Unassembled WGS sequence"/>
</dbReference>
<dbReference type="EMBL" id="CAJNXB010002491">
    <property type="protein sequence ID" value="CAF3254532.1"/>
    <property type="molecule type" value="Genomic_DNA"/>
</dbReference>
<evidence type="ECO:0000313" key="11">
    <source>
        <dbReference type="Proteomes" id="UP000663873"/>
    </source>
</evidence>
<dbReference type="EMBL" id="CAJNYT010000527">
    <property type="protein sequence ID" value="CAF3353062.1"/>
    <property type="molecule type" value="Genomic_DNA"/>
</dbReference>
<sequence length="178" mass="20952">MPRRQAARLPPTTDETEETITPIDEVRQQIVSIEEVVHRRYEEINDELNSLKTNSEKTRQNECHHEENFLKLCHAVDFLLEHMDHDYDTIACREMVSSLLGQRSARPFSGRTIRNRVLCKRIKRWCLFITFVLFIVACMTIYGLHRDWCYLLVIVCLSGSIISSIGVRRIYKIIEAVW</sequence>
<dbReference type="Proteomes" id="UP000663873">
    <property type="component" value="Unassembled WGS sequence"/>
</dbReference>
<dbReference type="Proteomes" id="UP000663833">
    <property type="component" value="Unassembled WGS sequence"/>
</dbReference>
<evidence type="ECO:0000313" key="9">
    <source>
        <dbReference type="EMBL" id="CAF4585799.1"/>
    </source>
</evidence>
<gene>
    <name evidence="5" type="ORF">FME351_LOCUS30538</name>
    <name evidence="4" type="ORF">GRG538_LOCUS5710</name>
    <name evidence="7" type="ORF">HFQ381_LOCUS14277</name>
    <name evidence="3" type="ORF">LUA448_LOCUS7290</name>
    <name evidence="9" type="ORF">QYT958_LOCUS10567</name>
    <name evidence="2" type="ORF">TIS948_LOCUS15408</name>
    <name evidence="8" type="ORF">TSG867_LOCUS24867</name>
    <name evidence="6" type="ORF">UJA718_LOCUS10911</name>
</gene>
<feature type="transmembrane region" description="Helical" evidence="1">
    <location>
        <begin position="150"/>
        <end position="171"/>
    </location>
</feature>
<evidence type="ECO:0000313" key="4">
    <source>
        <dbReference type="EMBL" id="CAF3353062.1"/>
    </source>
</evidence>
<keyword evidence="1" id="KW-0812">Transmembrane</keyword>
<comment type="caution">
    <text evidence="7">The sequence shown here is derived from an EMBL/GenBank/DDBJ whole genome shotgun (WGS) entry which is preliminary data.</text>
</comment>
<proteinExistence type="predicted"/>
<dbReference type="EMBL" id="CAJOBP010001304">
    <property type="protein sequence ID" value="CAF4273055.1"/>
    <property type="molecule type" value="Genomic_DNA"/>
</dbReference>
<dbReference type="Proteomes" id="UP000663872">
    <property type="component" value="Unassembled WGS sequence"/>
</dbReference>
<reference evidence="7" key="1">
    <citation type="submission" date="2021-02" db="EMBL/GenBank/DDBJ databases">
        <authorList>
            <person name="Nowell W R."/>
        </authorList>
    </citation>
    <scope>NUCLEOTIDE SEQUENCE</scope>
</reference>
<dbReference type="Proteomes" id="UP000663851">
    <property type="component" value="Unassembled WGS sequence"/>
</dbReference>
<dbReference type="EMBL" id="CAJNYU010004341">
    <property type="protein sequence ID" value="CAF3745666.1"/>
    <property type="molecule type" value="Genomic_DNA"/>
</dbReference>
<keyword evidence="11" id="KW-1185">Reference proteome</keyword>
<dbReference type="Proteomes" id="UP000663862">
    <property type="component" value="Unassembled WGS sequence"/>
</dbReference>
<keyword evidence="1" id="KW-1133">Transmembrane helix</keyword>
<evidence type="ECO:0000313" key="6">
    <source>
        <dbReference type="EMBL" id="CAF4273055.1"/>
    </source>
</evidence>
<dbReference type="EMBL" id="CAJNYD010000716">
    <property type="protein sequence ID" value="CAF3291829.1"/>
    <property type="molecule type" value="Genomic_DNA"/>
</dbReference>
<evidence type="ECO:0000313" key="10">
    <source>
        <dbReference type="Proteomes" id="UP000663851"/>
    </source>
</evidence>
<keyword evidence="1" id="KW-0472">Membrane</keyword>
<accession>A0A820IQM5</accession>
<feature type="transmembrane region" description="Helical" evidence="1">
    <location>
        <begin position="125"/>
        <end position="144"/>
    </location>
</feature>
<organism evidence="7 10">
    <name type="scientific">Rotaria socialis</name>
    <dbReference type="NCBI Taxonomy" id="392032"/>
    <lineage>
        <taxon>Eukaryota</taxon>
        <taxon>Metazoa</taxon>
        <taxon>Spiralia</taxon>
        <taxon>Gnathifera</taxon>
        <taxon>Rotifera</taxon>
        <taxon>Eurotatoria</taxon>
        <taxon>Bdelloidea</taxon>
        <taxon>Philodinida</taxon>
        <taxon>Philodinidae</taxon>
        <taxon>Rotaria</taxon>
    </lineage>
</organism>
<evidence type="ECO:0000313" key="2">
    <source>
        <dbReference type="EMBL" id="CAF3254532.1"/>
    </source>
</evidence>
<dbReference type="AlphaFoldDB" id="A0A820IQM5"/>
<protein>
    <recommendedName>
        <fullName evidence="12">Transmembrane protein</fullName>
    </recommendedName>
</protein>
<dbReference type="Proteomes" id="UP000663869">
    <property type="component" value="Unassembled WGS sequence"/>
</dbReference>
<dbReference type="EMBL" id="CAJOBQ010002338">
    <property type="protein sequence ID" value="CAF4554159.1"/>
    <property type="molecule type" value="Genomic_DNA"/>
</dbReference>
<evidence type="ECO:0000313" key="3">
    <source>
        <dbReference type="EMBL" id="CAF3291829.1"/>
    </source>
</evidence>
<evidence type="ECO:0000313" key="7">
    <source>
        <dbReference type="EMBL" id="CAF4312655.1"/>
    </source>
</evidence>
<dbReference type="OrthoDB" id="10044964at2759"/>